<protein>
    <submittedName>
        <fullName evidence="1">DUF4442 domain-containing protein</fullName>
    </submittedName>
</protein>
<organism evidence="1 2">
    <name type="scientific">Tenacibaculum tangerinum</name>
    <dbReference type="NCBI Taxonomy" id="3038772"/>
    <lineage>
        <taxon>Bacteria</taxon>
        <taxon>Pseudomonadati</taxon>
        <taxon>Bacteroidota</taxon>
        <taxon>Flavobacteriia</taxon>
        <taxon>Flavobacteriales</taxon>
        <taxon>Flavobacteriaceae</taxon>
        <taxon>Tenacibaculum</taxon>
    </lineage>
</organism>
<evidence type="ECO:0000313" key="2">
    <source>
        <dbReference type="Proteomes" id="UP001232001"/>
    </source>
</evidence>
<dbReference type="InterPro" id="IPR029069">
    <property type="entry name" value="HotDog_dom_sf"/>
</dbReference>
<dbReference type="SUPFAM" id="SSF54637">
    <property type="entry name" value="Thioesterase/thiol ester dehydrase-isomerase"/>
    <property type="match status" value="1"/>
</dbReference>
<name>A0ABY8L9K6_9FLAO</name>
<dbReference type="Gene3D" id="3.10.129.10">
    <property type="entry name" value="Hotdog Thioesterase"/>
    <property type="match status" value="1"/>
</dbReference>
<evidence type="ECO:0000313" key="1">
    <source>
        <dbReference type="EMBL" id="WGH76920.1"/>
    </source>
</evidence>
<dbReference type="EMBL" id="CP122539">
    <property type="protein sequence ID" value="WGH76920.1"/>
    <property type="molecule type" value="Genomic_DNA"/>
</dbReference>
<sequence length="151" mass="16895">MKFTPRKVNAFLFFKLPAAFFTGVRLQSITNNSAVVKVTHKWVNQNPFKSIFWAVQGMASELSTGILVMKEIDASGKKVSMLVTNMNATFTKKAKGKIRFECNEGELIRETIQKAVNTGEGQTVTVTSEGFNEEGVSVSKFEYEWSLKVKN</sequence>
<reference evidence="1 2" key="1">
    <citation type="submission" date="2023-04" db="EMBL/GenBank/DDBJ databases">
        <title>Tenacibaculum tangerinum sp. nov., isolated from sea tidal flat of South Korea.</title>
        <authorList>
            <person name="Lee S.H."/>
            <person name="Kim J.-J."/>
        </authorList>
    </citation>
    <scope>NUCLEOTIDE SEQUENCE [LARGE SCALE GENOMIC DNA]</scope>
    <source>
        <strain evidence="1 2">GRR-S3-23</strain>
    </source>
</reference>
<gene>
    <name evidence="1" type="ORF">P8625_07190</name>
</gene>
<dbReference type="InterPro" id="IPR027961">
    <property type="entry name" value="DUF4442"/>
</dbReference>
<keyword evidence="2" id="KW-1185">Reference proteome</keyword>
<accession>A0ABY8L9K6</accession>
<dbReference type="Proteomes" id="UP001232001">
    <property type="component" value="Chromosome"/>
</dbReference>
<dbReference type="Pfam" id="PF14539">
    <property type="entry name" value="DUF4442"/>
    <property type="match status" value="1"/>
</dbReference>
<dbReference type="RefSeq" id="WP_279652779.1">
    <property type="nucleotide sequence ID" value="NZ_CP122539.1"/>
</dbReference>
<proteinExistence type="predicted"/>